<accession>A0A5P0ZT03</accession>
<gene>
    <name evidence="3" type="ORF">FHL06_13655</name>
</gene>
<dbReference type="PANTHER" id="PTHR46268:SF6">
    <property type="entry name" value="UNIVERSAL STRESS PROTEIN UP12"/>
    <property type="match status" value="1"/>
</dbReference>
<dbReference type="PRINTS" id="PR01438">
    <property type="entry name" value="UNVRSLSTRESS"/>
</dbReference>
<dbReference type="CDD" id="cd00293">
    <property type="entry name" value="USP-like"/>
    <property type="match status" value="1"/>
</dbReference>
<dbReference type="RefSeq" id="WP_153387199.1">
    <property type="nucleotide sequence ID" value="NZ_VDFP01000208.1"/>
</dbReference>
<dbReference type="Gene3D" id="3.40.50.620">
    <property type="entry name" value="HUPs"/>
    <property type="match status" value="1"/>
</dbReference>
<comment type="caution">
    <text evidence="3">The sequence shown here is derived from an EMBL/GenBank/DDBJ whole genome shotgun (WGS) entry which is preliminary data.</text>
</comment>
<dbReference type="InterPro" id="IPR014729">
    <property type="entry name" value="Rossmann-like_a/b/a_fold"/>
</dbReference>
<name>A0A5P0ZT03_9LACO</name>
<proteinExistence type="inferred from homology"/>
<dbReference type="Pfam" id="PF00582">
    <property type="entry name" value="Usp"/>
    <property type="match status" value="1"/>
</dbReference>
<evidence type="ECO:0000256" key="1">
    <source>
        <dbReference type="ARBA" id="ARBA00008791"/>
    </source>
</evidence>
<dbReference type="SUPFAM" id="SSF52402">
    <property type="entry name" value="Adenine nucleotide alpha hydrolases-like"/>
    <property type="match status" value="1"/>
</dbReference>
<feature type="non-terminal residue" evidence="3">
    <location>
        <position position="1"/>
    </location>
</feature>
<protein>
    <submittedName>
        <fullName evidence="3">Universal stress protein</fullName>
    </submittedName>
</protein>
<evidence type="ECO:0000259" key="2">
    <source>
        <dbReference type="Pfam" id="PF00582"/>
    </source>
</evidence>
<organism evidence="3 4">
    <name type="scientific">Companilactobacillus halodurans</name>
    <dbReference type="NCBI Taxonomy" id="2584183"/>
    <lineage>
        <taxon>Bacteria</taxon>
        <taxon>Bacillati</taxon>
        <taxon>Bacillota</taxon>
        <taxon>Bacilli</taxon>
        <taxon>Lactobacillales</taxon>
        <taxon>Lactobacillaceae</taxon>
        <taxon>Companilactobacillus</taxon>
    </lineage>
</organism>
<dbReference type="EMBL" id="VDFP01000208">
    <property type="protein sequence ID" value="MQS77356.1"/>
    <property type="molecule type" value="Genomic_DNA"/>
</dbReference>
<dbReference type="InterPro" id="IPR006016">
    <property type="entry name" value="UspA"/>
</dbReference>
<comment type="similarity">
    <text evidence="1">Belongs to the universal stress protein A family.</text>
</comment>
<evidence type="ECO:0000313" key="4">
    <source>
        <dbReference type="Proteomes" id="UP000414364"/>
    </source>
</evidence>
<reference evidence="3 4" key="1">
    <citation type="journal article" date="2019" name="Syst. Appl. Microbiol.">
        <title>Polyphasic characterization of two novel Lactobacillus spp. isolated from blown salami packages: Description of Lactobacillus halodurans sp. nov. and Lactobacillus salsicarnum sp. nov.</title>
        <authorList>
            <person name="Schuster J.A."/>
            <person name="Klingl A."/>
            <person name="Vogel R.F."/>
            <person name="Ehrmann M.A."/>
        </authorList>
    </citation>
    <scope>NUCLEOTIDE SEQUENCE [LARGE SCALE GENOMIC DNA]</scope>
    <source>
        <strain evidence="3 4">TMW 1.2172</strain>
    </source>
</reference>
<evidence type="ECO:0000313" key="3">
    <source>
        <dbReference type="EMBL" id="MQS77356.1"/>
    </source>
</evidence>
<dbReference type="AlphaFoldDB" id="A0A5P0ZT03"/>
<dbReference type="Proteomes" id="UP000414364">
    <property type="component" value="Unassembled WGS sequence"/>
</dbReference>
<dbReference type="PANTHER" id="PTHR46268">
    <property type="entry name" value="STRESS RESPONSE PROTEIN NHAX"/>
    <property type="match status" value="1"/>
</dbReference>
<feature type="domain" description="UspA" evidence="2">
    <location>
        <begin position="2"/>
        <end position="114"/>
    </location>
</feature>
<dbReference type="InterPro" id="IPR006015">
    <property type="entry name" value="Universal_stress_UspA"/>
</dbReference>
<sequence length="115" mass="12750">KQSKAKIYVVSVINVYVLPTNVGVSYAPKLEENIADDMHTDLTKAQQIVKDSGQDYEADLLSGEPREEIINFAKEKQIDLIVIGKSGTHALERLFTGSVTRYISEHSKTSILIVS</sequence>